<evidence type="ECO:0000313" key="2">
    <source>
        <dbReference type="Proteomes" id="UP000660262"/>
    </source>
</evidence>
<name>A0A830H6C5_9CHLO</name>
<organism evidence="1 2">
    <name type="scientific">Pycnococcus provasolii</name>
    <dbReference type="NCBI Taxonomy" id="41880"/>
    <lineage>
        <taxon>Eukaryota</taxon>
        <taxon>Viridiplantae</taxon>
        <taxon>Chlorophyta</taxon>
        <taxon>Pseudoscourfieldiophyceae</taxon>
        <taxon>Pseudoscourfieldiales</taxon>
        <taxon>Pycnococcaceae</taxon>
        <taxon>Pycnococcus</taxon>
    </lineage>
</organism>
<evidence type="ECO:0008006" key="3">
    <source>
        <dbReference type="Google" id="ProtNLM"/>
    </source>
</evidence>
<dbReference type="OrthoDB" id="4664297at2759"/>
<reference evidence="1" key="1">
    <citation type="submission" date="2020-10" db="EMBL/GenBank/DDBJ databases">
        <title>Unveiling of a novel bifunctional photoreceptor, Dualchrome1, isolated from a cosmopolitan green alga.</title>
        <authorList>
            <person name="Suzuki S."/>
            <person name="Kawachi M."/>
        </authorList>
    </citation>
    <scope>NUCLEOTIDE SEQUENCE</scope>
    <source>
        <strain evidence="1">NIES 2893</strain>
    </source>
</reference>
<dbReference type="Gene3D" id="2.60.120.620">
    <property type="entry name" value="q2cbj1_9rhob like domain"/>
    <property type="match status" value="1"/>
</dbReference>
<dbReference type="Proteomes" id="UP000660262">
    <property type="component" value="Unassembled WGS sequence"/>
</dbReference>
<accession>A0A830H6C5</accession>
<comment type="caution">
    <text evidence="1">The sequence shown here is derived from an EMBL/GenBank/DDBJ whole genome shotgun (WGS) entry which is preliminary data.</text>
</comment>
<gene>
    <name evidence="1" type="ORF">PPROV_000059000</name>
</gene>
<protein>
    <recommendedName>
        <fullName evidence="3">Phytanoyl-CoA dioxygenase</fullName>
    </recommendedName>
</protein>
<sequence>MDGMASLMKHLREVVCRVPRRLFDRNKKKKDNNSKASSAWHVPADQQHAAMESLRTYGFVVLKGVVAKSEVARFRAQAVAPALRAAGRSIEDEITWPGGDGEMVKAATPDPNYGDWYPIPLSTPDGRWPAFFDSPSLNNFLNHIHGGAANWQWNDGAAHGCGWIHVRYPVARTMTRPTGWHIDGQNEGYSLGTIRSVVCLPLVTPIEEGGGGTALAIGSHKHVAQMLSQIENGEVNNVKVTQLASFLAKTCEIAEATGDEGDVLVMHPFLVHSASRAMRGHPVRISFNLATKWTAPVEKVRRSRSSWC</sequence>
<dbReference type="EMBL" id="BNJQ01000002">
    <property type="protein sequence ID" value="GHP01833.1"/>
    <property type="molecule type" value="Genomic_DNA"/>
</dbReference>
<proteinExistence type="predicted"/>
<dbReference type="Pfam" id="PF05721">
    <property type="entry name" value="PhyH"/>
    <property type="match status" value="1"/>
</dbReference>
<evidence type="ECO:0000313" key="1">
    <source>
        <dbReference type="EMBL" id="GHP01833.1"/>
    </source>
</evidence>
<keyword evidence="2" id="KW-1185">Reference proteome</keyword>
<dbReference type="AlphaFoldDB" id="A0A830H6C5"/>
<dbReference type="InterPro" id="IPR008775">
    <property type="entry name" value="Phytyl_CoA_dOase-like"/>
</dbReference>
<dbReference type="SUPFAM" id="SSF51197">
    <property type="entry name" value="Clavaminate synthase-like"/>
    <property type="match status" value="1"/>
</dbReference>